<evidence type="ECO:0000313" key="3">
    <source>
        <dbReference type="Proteomes" id="UP000656804"/>
    </source>
</evidence>
<evidence type="ECO:0000256" key="1">
    <source>
        <dbReference type="SAM" id="SignalP"/>
    </source>
</evidence>
<organism evidence="2 3">
    <name type="scientific">Nocardioides acrostichi</name>
    <dbReference type="NCBI Taxonomy" id="2784339"/>
    <lineage>
        <taxon>Bacteria</taxon>
        <taxon>Bacillati</taxon>
        <taxon>Actinomycetota</taxon>
        <taxon>Actinomycetes</taxon>
        <taxon>Propionibacteriales</taxon>
        <taxon>Nocardioidaceae</taxon>
        <taxon>Nocardioides</taxon>
    </lineage>
</organism>
<dbReference type="EMBL" id="JADIVZ010000014">
    <property type="protein sequence ID" value="MBF4163686.1"/>
    <property type="molecule type" value="Genomic_DNA"/>
</dbReference>
<dbReference type="RefSeq" id="WP_194504950.1">
    <property type="nucleotide sequence ID" value="NZ_JADIVZ010000014.1"/>
</dbReference>
<name>A0A930Y926_9ACTN</name>
<evidence type="ECO:0008006" key="4">
    <source>
        <dbReference type="Google" id="ProtNLM"/>
    </source>
</evidence>
<sequence length="158" mass="15989">MNSASRPTRLLLLIGALAAVVLLSAAGGATAARLITGKDVKDGSLTGKDIKDGSVKKADLAGPIKRTLDAATVSDVHQVSIQSGVTASSDYYGSTFASVPCGDGEVAISGGYDLPTSSTEVAVFRNRPSADGTAWEVALRSTSSTFVGTFYALCATVG</sequence>
<comment type="caution">
    <text evidence="2">The sequence shown here is derived from an EMBL/GenBank/DDBJ whole genome shotgun (WGS) entry which is preliminary data.</text>
</comment>
<keyword evidence="3" id="KW-1185">Reference proteome</keyword>
<dbReference type="Proteomes" id="UP000656804">
    <property type="component" value="Unassembled WGS sequence"/>
</dbReference>
<feature type="chain" id="PRO_5037786141" description="SipW-cognate class signal peptide" evidence="1">
    <location>
        <begin position="32"/>
        <end position="158"/>
    </location>
</feature>
<proteinExistence type="predicted"/>
<gene>
    <name evidence="2" type="ORF">ISG29_18560</name>
</gene>
<feature type="signal peptide" evidence="1">
    <location>
        <begin position="1"/>
        <end position="31"/>
    </location>
</feature>
<keyword evidence="1" id="KW-0732">Signal</keyword>
<accession>A0A930Y926</accession>
<protein>
    <recommendedName>
        <fullName evidence="4">SipW-cognate class signal peptide</fullName>
    </recommendedName>
</protein>
<reference evidence="2" key="1">
    <citation type="submission" date="2020-11" db="EMBL/GenBank/DDBJ databases">
        <title>Nocardioides sp. CBS4Y-1, whole genome shotgun sequence.</title>
        <authorList>
            <person name="Tuo L."/>
        </authorList>
    </citation>
    <scope>NUCLEOTIDE SEQUENCE</scope>
    <source>
        <strain evidence="2">CBS4Y-1</strain>
    </source>
</reference>
<dbReference type="AlphaFoldDB" id="A0A930Y926"/>
<evidence type="ECO:0000313" key="2">
    <source>
        <dbReference type="EMBL" id="MBF4163686.1"/>
    </source>
</evidence>